<comment type="catalytic activity">
    <reaction evidence="1">
        <text>ATP + protein L-histidine = ADP + protein N-phospho-L-histidine.</text>
        <dbReference type="EC" id="2.7.13.3"/>
    </reaction>
</comment>
<evidence type="ECO:0000256" key="1">
    <source>
        <dbReference type="ARBA" id="ARBA00000085"/>
    </source>
</evidence>
<dbReference type="NCBIfam" id="TIGR00229">
    <property type="entry name" value="sensory_box"/>
    <property type="match status" value="2"/>
</dbReference>
<dbReference type="InterPro" id="IPR000014">
    <property type="entry name" value="PAS"/>
</dbReference>
<dbReference type="InterPro" id="IPR052162">
    <property type="entry name" value="Sensor_kinase/Photoreceptor"/>
</dbReference>
<evidence type="ECO:0000256" key="6">
    <source>
        <dbReference type="PROSITE-ProRule" id="PRU00284"/>
    </source>
</evidence>
<keyword evidence="6" id="KW-0807">Transducer</keyword>
<dbReference type="SMART" id="SM00283">
    <property type="entry name" value="MA"/>
    <property type="match status" value="1"/>
</dbReference>
<feature type="domain" description="PAS" evidence="9">
    <location>
        <begin position="91"/>
        <end position="139"/>
    </location>
</feature>
<reference evidence="11 12" key="1">
    <citation type="submission" date="2021-06" db="EMBL/GenBank/DDBJ databases">
        <title>Faecalicatena sp. nov. isolated from porcine feces.</title>
        <authorList>
            <person name="Oh B.S."/>
            <person name="Lee J.H."/>
        </authorList>
    </citation>
    <scope>NUCLEOTIDE SEQUENCE [LARGE SCALE GENOMIC DNA]</scope>
    <source>
        <strain evidence="11 12">AGMB00832</strain>
    </source>
</reference>
<keyword evidence="7" id="KW-0175">Coiled coil</keyword>
<gene>
    <name evidence="11" type="ORF">HGO97_011090</name>
</gene>
<feature type="domain" description="PAC" evidence="10">
    <location>
        <begin position="145"/>
        <end position="197"/>
    </location>
</feature>
<protein>
    <recommendedName>
        <fullName evidence="2">histidine kinase</fullName>
        <ecNumber evidence="2">2.7.13.3</ecNumber>
    </recommendedName>
</protein>
<dbReference type="InterPro" id="IPR004089">
    <property type="entry name" value="MCPsignal_dom"/>
</dbReference>
<feature type="domain" description="Methyl-accepting transducer" evidence="8">
    <location>
        <begin position="355"/>
        <end position="500"/>
    </location>
</feature>
<sequence>MGKFSETKKIVEALQDVRIEYSSKAEELPDRIQIEGMQEQDSPLLAAVNQVLKQYQSRVLHEVHNIQMINDTVSSGLWNMYINKEEEVEKVYWSSEFRKMVGYQNLEDFPDELESWSDLLHPEDKGHTMEVFYKSIRDHSGRTNYDVEYRLLTKNRGYRWYRANGRVLRDEKGAPLQLIGIFVDITQERESKEELDLTLRRFESIDAVLMEGSWNMRITGPDYMNPDQEFWWSSQFRHLLGYQDEYEFPNRLGAWAELLHPDDKRYVLDSLRNHIRDYSDRTPYDVEYRLFHKDGTYHWFKSIGKTVREADGTPLMVAGVLEDVTELKRTKEIFEKNIGMHIRELTEGLQNITSTVEVNTEKMSEIKMKQNQITKSAHETQQKANQALSVIKSIQSIARQTNLLSLNASVEAAHAGDKGAGFAVVAKEVRSLSQSTRSTAEEVTESLHKMQESMDFVLSQITEIEKEVEEQSRNLEQVNRIVNQVHQKALDINELTAGIL</sequence>
<keyword evidence="4" id="KW-0808">Transferase</keyword>
<evidence type="ECO:0000313" key="12">
    <source>
        <dbReference type="Proteomes" id="UP000723714"/>
    </source>
</evidence>
<evidence type="ECO:0000256" key="4">
    <source>
        <dbReference type="ARBA" id="ARBA00022679"/>
    </source>
</evidence>
<evidence type="ECO:0000259" key="10">
    <source>
        <dbReference type="PROSITE" id="PS50113"/>
    </source>
</evidence>
<evidence type="ECO:0000256" key="5">
    <source>
        <dbReference type="ARBA" id="ARBA00022777"/>
    </source>
</evidence>
<name>A0ABS6D4D9_9FIRM</name>
<dbReference type="PROSITE" id="PS50113">
    <property type="entry name" value="PAC"/>
    <property type="match status" value="2"/>
</dbReference>
<dbReference type="InterPro" id="IPR001610">
    <property type="entry name" value="PAC"/>
</dbReference>
<feature type="domain" description="PAS" evidence="9">
    <location>
        <begin position="232"/>
        <end position="278"/>
    </location>
</feature>
<feature type="coiled-coil region" evidence="7">
    <location>
        <begin position="447"/>
        <end position="488"/>
    </location>
</feature>
<dbReference type="PROSITE" id="PS50112">
    <property type="entry name" value="PAS"/>
    <property type="match status" value="2"/>
</dbReference>
<comment type="caution">
    <text evidence="11">The sequence shown here is derived from an EMBL/GenBank/DDBJ whole genome shotgun (WGS) entry which is preliminary data.</text>
</comment>
<organism evidence="11 12">
    <name type="scientific">Faecalicatena faecalis</name>
    <dbReference type="NCBI Taxonomy" id="2726362"/>
    <lineage>
        <taxon>Bacteria</taxon>
        <taxon>Bacillati</taxon>
        <taxon>Bacillota</taxon>
        <taxon>Clostridia</taxon>
        <taxon>Lachnospirales</taxon>
        <taxon>Lachnospiraceae</taxon>
        <taxon>Faecalicatena</taxon>
    </lineage>
</organism>
<proteinExistence type="predicted"/>
<dbReference type="Pfam" id="PF00015">
    <property type="entry name" value="MCPsignal"/>
    <property type="match status" value="1"/>
</dbReference>
<dbReference type="RefSeq" id="WP_216241605.1">
    <property type="nucleotide sequence ID" value="NZ_JABACJ020000009.1"/>
</dbReference>
<dbReference type="SMART" id="SM00086">
    <property type="entry name" value="PAC"/>
    <property type="match status" value="2"/>
</dbReference>
<evidence type="ECO:0000256" key="3">
    <source>
        <dbReference type="ARBA" id="ARBA00022553"/>
    </source>
</evidence>
<keyword evidence="12" id="KW-1185">Reference proteome</keyword>
<dbReference type="Proteomes" id="UP000723714">
    <property type="component" value="Unassembled WGS sequence"/>
</dbReference>
<keyword evidence="5" id="KW-0418">Kinase</keyword>
<accession>A0ABS6D4D9</accession>
<evidence type="ECO:0000313" key="11">
    <source>
        <dbReference type="EMBL" id="MBU3876359.1"/>
    </source>
</evidence>
<dbReference type="EC" id="2.7.13.3" evidence="2"/>
<dbReference type="InterPro" id="IPR013655">
    <property type="entry name" value="PAS_fold_3"/>
</dbReference>
<evidence type="ECO:0000259" key="8">
    <source>
        <dbReference type="PROSITE" id="PS50111"/>
    </source>
</evidence>
<dbReference type="Pfam" id="PF08447">
    <property type="entry name" value="PAS_3"/>
    <property type="match status" value="2"/>
</dbReference>
<dbReference type="PROSITE" id="PS50111">
    <property type="entry name" value="CHEMOTAXIS_TRANSDUC_2"/>
    <property type="match status" value="1"/>
</dbReference>
<dbReference type="PANTHER" id="PTHR43304:SF1">
    <property type="entry name" value="PAC DOMAIN-CONTAINING PROTEIN"/>
    <property type="match status" value="1"/>
</dbReference>
<keyword evidence="3" id="KW-0597">Phosphoprotein</keyword>
<feature type="domain" description="PAC" evidence="10">
    <location>
        <begin position="284"/>
        <end position="336"/>
    </location>
</feature>
<dbReference type="CDD" id="cd00130">
    <property type="entry name" value="PAS"/>
    <property type="match status" value="2"/>
</dbReference>
<dbReference type="EMBL" id="JABACJ020000009">
    <property type="protein sequence ID" value="MBU3876359.1"/>
    <property type="molecule type" value="Genomic_DNA"/>
</dbReference>
<evidence type="ECO:0000256" key="2">
    <source>
        <dbReference type="ARBA" id="ARBA00012438"/>
    </source>
</evidence>
<evidence type="ECO:0000256" key="7">
    <source>
        <dbReference type="SAM" id="Coils"/>
    </source>
</evidence>
<evidence type="ECO:0000259" key="9">
    <source>
        <dbReference type="PROSITE" id="PS50112"/>
    </source>
</evidence>
<dbReference type="InterPro" id="IPR000700">
    <property type="entry name" value="PAS-assoc_C"/>
</dbReference>
<dbReference type="PANTHER" id="PTHR43304">
    <property type="entry name" value="PHYTOCHROME-LIKE PROTEIN CPH1"/>
    <property type="match status" value="1"/>
</dbReference>